<name>A0AAU9MPK2_9ASTR</name>
<accession>A0AAU9MPK2</accession>
<comment type="caution">
    <text evidence="1">The sequence shown here is derived from an EMBL/GenBank/DDBJ whole genome shotgun (WGS) entry which is preliminary data.</text>
</comment>
<dbReference type="EMBL" id="CAKMRJ010002223">
    <property type="protein sequence ID" value="CAH1428422.1"/>
    <property type="molecule type" value="Genomic_DNA"/>
</dbReference>
<gene>
    <name evidence="1" type="ORF">LVIROSA_LOCUS15353</name>
</gene>
<evidence type="ECO:0000313" key="2">
    <source>
        <dbReference type="Proteomes" id="UP001157418"/>
    </source>
</evidence>
<reference evidence="1 2" key="1">
    <citation type="submission" date="2022-01" db="EMBL/GenBank/DDBJ databases">
        <authorList>
            <person name="Xiong W."/>
            <person name="Schranz E."/>
        </authorList>
    </citation>
    <scope>NUCLEOTIDE SEQUENCE [LARGE SCALE GENOMIC DNA]</scope>
</reference>
<dbReference type="Proteomes" id="UP001157418">
    <property type="component" value="Unassembled WGS sequence"/>
</dbReference>
<sequence>MEILPELLADVYRLSLHLKFEILLSMESLHPNEVVALSPSPFFFVSSTIKKMSLNKEQMDKGCQGASSPPFVDFTTYPMSACLLLPVSLALFLYLHTDRYPELSYLLWLWFKKQYPMIFVTFSSENENIQGDEPVNDPEIIDGIVEI</sequence>
<protein>
    <submittedName>
        <fullName evidence="1">Uncharacterized protein</fullName>
    </submittedName>
</protein>
<proteinExistence type="predicted"/>
<keyword evidence="2" id="KW-1185">Reference proteome</keyword>
<organism evidence="1 2">
    <name type="scientific">Lactuca virosa</name>
    <dbReference type="NCBI Taxonomy" id="75947"/>
    <lineage>
        <taxon>Eukaryota</taxon>
        <taxon>Viridiplantae</taxon>
        <taxon>Streptophyta</taxon>
        <taxon>Embryophyta</taxon>
        <taxon>Tracheophyta</taxon>
        <taxon>Spermatophyta</taxon>
        <taxon>Magnoliopsida</taxon>
        <taxon>eudicotyledons</taxon>
        <taxon>Gunneridae</taxon>
        <taxon>Pentapetalae</taxon>
        <taxon>asterids</taxon>
        <taxon>campanulids</taxon>
        <taxon>Asterales</taxon>
        <taxon>Asteraceae</taxon>
        <taxon>Cichorioideae</taxon>
        <taxon>Cichorieae</taxon>
        <taxon>Lactucinae</taxon>
        <taxon>Lactuca</taxon>
    </lineage>
</organism>
<evidence type="ECO:0000313" key="1">
    <source>
        <dbReference type="EMBL" id="CAH1428422.1"/>
    </source>
</evidence>
<dbReference type="AlphaFoldDB" id="A0AAU9MPK2"/>